<dbReference type="SMART" id="SM00719">
    <property type="entry name" value="Plus3"/>
    <property type="match status" value="1"/>
</dbReference>
<reference evidence="3" key="1">
    <citation type="journal article" date="2017" name="Nat. Commun.">
        <title>The asparagus genome sheds light on the origin and evolution of a young Y chromosome.</title>
        <authorList>
            <person name="Harkess A."/>
            <person name="Zhou J."/>
            <person name="Xu C."/>
            <person name="Bowers J.E."/>
            <person name="Van der Hulst R."/>
            <person name="Ayyampalayam S."/>
            <person name="Mercati F."/>
            <person name="Riccardi P."/>
            <person name="McKain M.R."/>
            <person name="Kakrana A."/>
            <person name="Tang H."/>
            <person name="Ray J."/>
            <person name="Groenendijk J."/>
            <person name="Arikit S."/>
            <person name="Mathioni S.M."/>
            <person name="Nakano M."/>
            <person name="Shan H."/>
            <person name="Telgmann-Rauber A."/>
            <person name="Kanno A."/>
            <person name="Yue Z."/>
            <person name="Chen H."/>
            <person name="Li W."/>
            <person name="Chen Y."/>
            <person name="Xu X."/>
            <person name="Zhang Y."/>
            <person name="Luo S."/>
            <person name="Chen H."/>
            <person name="Gao J."/>
            <person name="Mao Z."/>
            <person name="Pires J.C."/>
            <person name="Luo M."/>
            <person name="Kudrna D."/>
            <person name="Wing R.A."/>
            <person name="Meyers B.C."/>
            <person name="Yi K."/>
            <person name="Kong H."/>
            <person name="Lavrijsen P."/>
            <person name="Sunseri F."/>
            <person name="Falavigna A."/>
            <person name="Ye Y."/>
            <person name="Leebens-Mack J.H."/>
            <person name="Chen G."/>
        </authorList>
    </citation>
    <scope>NUCLEOTIDE SEQUENCE [LARGE SCALE GENOMIC DNA]</scope>
    <source>
        <strain evidence="3">cv. DH0086</strain>
    </source>
</reference>
<dbReference type="Pfam" id="PF25980">
    <property type="entry name" value="NERD_plant"/>
    <property type="match status" value="1"/>
</dbReference>
<dbReference type="PANTHER" id="PTHR46695">
    <property type="entry name" value="ZINC FINGER CCCH DOMAIN-CONTAINING PROTEIN 44-RELATED"/>
    <property type="match status" value="1"/>
</dbReference>
<dbReference type="AlphaFoldDB" id="A0A5P1E198"/>
<dbReference type="SUPFAM" id="SSF159042">
    <property type="entry name" value="Plus3-like"/>
    <property type="match status" value="1"/>
</dbReference>
<feature type="domain" description="Plus3" evidence="1">
    <location>
        <begin position="1"/>
        <end position="118"/>
    </location>
</feature>
<proteinExistence type="predicted"/>
<dbReference type="GO" id="GO:0003677">
    <property type="term" value="F:DNA binding"/>
    <property type="evidence" value="ECO:0007669"/>
    <property type="project" value="InterPro"/>
</dbReference>
<dbReference type="Gramene" id="ONK56258">
    <property type="protein sequence ID" value="ONK56258"/>
    <property type="gene ID" value="A4U43_C10F5750"/>
</dbReference>
<evidence type="ECO:0000313" key="2">
    <source>
        <dbReference type="EMBL" id="ONK56258.1"/>
    </source>
</evidence>
<evidence type="ECO:0000313" key="3">
    <source>
        <dbReference type="Proteomes" id="UP000243459"/>
    </source>
</evidence>
<organism evidence="2 3">
    <name type="scientific">Asparagus officinalis</name>
    <name type="common">Garden asparagus</name>
    <dbReference type="NCBI Taxonomy" id="4686"/>
    <lineage>
        <taxon>Eukaryota</taxon>
        <taxon>Viridiplantae</taxon>
        <taxon>Streptophyta</taxon>
        <taxon>Embryophyta</taxon>
        <taxon>Tracheophyta</taxon>
        <taxon>Spermatophyta</taxon>
        <taxon>Magnoliopsida</taxon>
        <taxon>Liliopsida</taxon>
        <taxon>Asparagales</taxon>
        <taxon>Asparagaceae</taxon>
        <taxon>Asparagoideae</taxon>
        <taxon>Asparagus</taxon>
    </lineage>
</organism>
<dbReference type="InterPro" id="IPR036128">
    <property type="entry name" value="Plus3-like_sf"/>
</dbReference>
<dbReference type="EMBL" id="CM007390">
    <property type="protein sequence ID" value="ONK56258.1"/>
    <property type="molecule type" value="Genomic_DNA"/>
</dbReference>
<dbReference type="PANTHER" id="PTHR46695:SF5">
    <property type="entry name" value="RNA POLYMERASE-ASSOCIATED PROTEIN RTF1 HOMOLOG"/>
    <property type="match status" value="1"/>
</dbReference>
<gene>
    <name evidence="2" type="ORF">A4U43_C10F5750</name>
</gene>
<dbReference type="Proteomes" id="UP000243459">
    <property type="component" value="Chromosome 10"/>
</dbReference>
<dbReference type="Pfam" id="PF03126">
    <property type="entry name" value="Plus-3"/>
    <property type="match status" value="1"/>
</dbReference>
<protein>
    <recommendedName>
        <fullName evidence="1">Plus3 domain-containing protein</fullName>
    </recommendedName>
</protein>
<dbReference type="Gene3D" id="3.90.70.200">
    <property type="entry name" value="Plus-3 domain"/>
    <property type="match status" value="1"/>
</dbReference>
<name>A0A5P1E198_ASPOF</name>
<dbReference type="PROSITE" id="PS51360">
    <property type="entry name" value="PLUS3"/>
    <property type="match status" value="1"/>
</dbReference>
<keyword evidence="3" id="KW-1185">Reference proteome</keyword>
<dbReference type="InterPro" id="IPR058668">
    <property type="entry name" value="NERD_dom"/>
</dbReference>
<accession>A0A5P1E198</accession>
<evidence type="ECO:0000259" key="1">
    <source>
        <dbReference type="PROSITE" id="PS51360"/>
    </source>
</evidence>
<sequence>MEDLLDDVDKFTEKVIGSFVRIRISSAVQKQDMYRLVQVVGTSKVVEKYKTGRKTTDFILEILNLNKKEVITIDIVSNQDFTEEECKRLRQSIKCGLINRLIVGDIQEKAMVFQAVRVNVWLESEKQRIGHLRDRASETGRRKELRECVEKLQLLNSIEERKRLELLQKVEDCQVIEDIDVFNVGDLAEVNIKWLLNHPLVLVDGELAAVESVPFGLIGIH</sequence>
<dbReference type="InterPro" id="IPR004343">
    <property type="entry name" value="Plus-3_dom"/>
</dbReference>